<organism evidence="1 2">
    <name type="scientific">Vibrio atlanticus</name>
    <dbReference type="NCBI Taxonomy" id="693153"/>
    <lineage>
        <taxon>Bacteria</taxon>
        <taxon>Pseudomonadati</taxon>
        <taxon>Pseudomonadota</taxon>
        <taxon>Gammaproteobacteria</taxon>
        <taxon>Vibrionales</taxon>
        <taxon>Vibrionaceae</taxon>
        <taxon>Vibrio</taxon>
    </lineage>
</organism>
<protein>
    <recommendedName>
        <fullName evidence="3">Tail fiber assembly protein</fullName>
    </recommendedName>
</protein>
<accession>A0A1C3IVQ1</accession>
<dbReference type="AlphaFoldDB" id="A0A1C3IVQ1"/>
<dbReference type="Proteomes" id="UP000092876">
    <property type="component" value="Unassembled WGS sequence"/>
</dbReference>
<proteinExistence type="predicted"/>
<reference evidence="2" key="1">
    <citation type="submission" date="2016-06" db="EMBL/GenBank/DDBJ databases">
        <authorList>
            <person name="Rodrigo-Torres Lidia"/>
            <person name="Arahal R.David."/>
        </authorList>
    </citation>
    <scope>NUCLEOTIDE SEQUENCE [LARGE SCALE GENOMIC DNA]</scope>
    <source>
        <strain evidence="2">CECT 7223</strain>
    </source>
</reference>
<dbReference type="RefSeq" id="WP_065679524.1">
    <property type="nucleotide sequence ID" value="NZ_AP025460.1"/>
</dbReference>
<sequence length="180" mass="21025">MKTAYFYDCDTFEYIGQRPVHKIDGYDDYLLPQLATFIEVPEFDSETEQAKFDEKSQTWAVEPKFIEVTVYHKQTHKTKDFDDASLITDDYTKDEPVTQWDEWINNAWVTNQSNKYVAEYNITDEIRRQLYSRMCDPLIAEAQIKRLSGNKAEADISEAQALAARAKIQTEHPWPTPPTN</sequence>
<evidence type="ECO:0008006" key="3">
    <source>
        <dbReference type="Google" id="ProtNLM"/>
    </source>
</evidence>
<evidence type="ECO:0000313" key="1">
    <source>
        <dbReference type="EMBL" id="SBS65496.1"/>
    </source>
</evidence>
<name>A0A1C3IVQ1_9VIBR</name>
<gene>
    <name evidence="1" type="ORF">VAT7223_02735</name>
</gene>
<evidence type="ECO:0000313" key="2">
    <source>
        <dbReference type="Proteomes" id="UP000092876"/>
    </source>
</evidence>
<dbReference type="GeneID" id="94231715"/>
<dbReference type="EMBL" id="FLQP01000039">
    <property type="protein sequence ID" value="SBS65496.1"/>
    <property type="molecule type" value="Genomic_DNA"/>
</dbReference>